<evidence type="ECO:0000313" key="2">
    <source>
        <dbReference type="Proteomes" id="UP000789739"/>
    </source>
</evidence>
<evidence type="ECO:0000313" key="1">
    <source>
        <dbReference type="EMBL" id="CAG8615572.1"/>
    </source>
</evidence>
<keyword evidence="2" id="KW-1185">Reference proteome</keyword>
<sequence length="80" mass="8722">MSRGPVCGLPPLNNNMSRSPSVPACGLPLPLNNNMSSRCPRLWPLPLNIIICRRRGPRLWSPAAAQYSNMLSRSPSVVSP</sequence>
<dbReference type="AlphaFoldDB" id="A0A9N9GKP7"/>
<accession>A0A9N9GKP7</accession>
<proteinExistence type="predicted"/>
<gene>
    <name evidence="1" type="ORF">PBRASI_LOCUS8414</name>
</gene>
<dbReference type="Proteomes" id="UP000789739">
    <property type="component" value="Unassembled WGS sequence"/>
</dbReference>
<dbReference type="EMBL" id="CAJVPI010001498">
    <property type="protein sequence ID" value="CAG8615572.1"/>
    <property type="molecule type" value="Genomic_DNA"/>
</dbReference>
<organism evidence="1 2">
    <name type="scientific">Paraglomus brasilianum</name>
    <dbReference type="NCBI Taxonomy" id="144538"/>
    <lineage>
        <taxon>Eukaryota</taxon>
        <taxon>Fungi</taxon>
        <taxon>Fungi incertae sedis</taxon>
        <taxon>Mucoromycota</taxon>
        <taxon>Glomeromycotina</taxon>
        <taxon>Glomeromycetes</taxon>
        <taxon>Paraglomerales</taxon>
        <taxon>Paraglomeraceae</taxon>
        <taxon>Paraglomus</taxon>
    </lineage>
</organism>
<reference evidence="1" key="1">
    <citation type="submission" date="2021-06" db="EMBL/GenBank/DDBJ databases">
        <authorList>
            <person name="Kallberg Y."/>
            <person name="Tangrot J."/>
            <person name="Rosling A."/>
        </authorList>
    </citation>
    <scope>NUCLEOTIDE SEQUENCE</scope>
    <source>
        <strain evidence="1">BR232B</strain>
    </source>
</reference>
<protein>
    <submittedName>
        <fullName evidence="1">8540_t:CDS:1</fullName>
    </submittedName>
</protein>
<feature type="non-terminal residue" evidence="1">
    <location>
        <position position="80"/>
    </location>
</feature>
<name>A0A9N9GKP7_9GLOM</name>
<comment type="caution">
    <text evidence="1">The sequence shown here is derived from an EMBL/GenBank/DDBJ whole genome shotgun (WGS) entry which is preliminary data.</text>
</comment>